<protein>
    <recommendedName>
        <fullName evidence="3">Alpha-L-arabinofuranosidase C-terminal domain-containing protein</fullName>
    </recommendedName>
</protein>
<dbReference type="InterPro" id="IPR017853">
    <property type="entry name" value="GH"/>
</dbReference>
<accession>A0A2Z4LNR2</accession>
<evidence type="ECO:0000313" key="2">
    <source>
        <dbReference type="Proteomes" id="UP000248536"/>
    </source>
</evidence>
<evidence type="ECO:0008006" key="3">
    <source>
        <dbReference type="Google" id="ProtNLM"/>
    </source>
</evidence>
<organism evidence="1 2">
    <name type="scientific">Flagellimonas maritima</name>
    <dbReference type="NCBI Taxonomy" id="1383885"/>
    <lineage>
        <taxon>Bacteria</taxon>
        <taxon>Pseudomonadati</taxon>
        <taxon>Bacteroidota</taxon>
        <taxon>Flavobacteriia</taxon>
        <taxon>Flavobacteriales</taxon>
        <taxon>Flavobacteriaceae</taxon>
        <taxon>Flagellimonas</taxon>
    </lineage>
</organism>
<sequence>MIKKRILHVFWKTRIQNSLKIFFVCSVFILLCCCKSKTSQEKISNATIGEWKPVQENLIGANANLISFNDPWSTKDLVEVTKKTQIKTLRYPGGTIGNYWDWDIGAVDRDVPDSLMIKWVVENDHRASPDRYTIESLAKMYQQTGIVPVFMLNMLSKDLQHSIRNLKKAESLGIPIKYIEMGNELYFNIPFPLLRFPTPESYGETCQVWIAKLRKEFPNASFAVVGSYITRHPRQVDWNKRVLEKCTNADAIVIHLYSPSGLDGRLERKKIAPGKEGLGESQTATRTGPEAIGERQQWELELLKDKQAYSNMFTTASKNLKKLDDFYVPDDMNLWVTEFNIRDDNSVILHSWTQTLILSKYLFKFLESDVELSSMHNLTGTLFGMVHTDSLNYQHLKSQNVKSIPYTLSAGGMITKLFGDAMKDKVEGAVLNFDIASTLTDDRGEQAKNLKGYMFRNKNGNTAIVVNYDFTDQKVDFSTIPNFKGKMSTYASDPSNPVIGFENILVDEVDVVDTIKLPPHSIAIIKFQ</sequence>
<evidence type="ECO:0000313" key="1">
    <source>
        <dbReference type="EMBL" id="AWX43234.1"/>
    </source>
</evidence>
<gene>
    <name evidence="1" type="ORF">HME9304_00221</name>
</gene>
<dbReference type="Proteomes" id="UP000248536">
    <property type="component" value="Chromosome"/>
</dbReference>
<dbReference type="EMBL" id="CP030104">
    <property type="protein sequence ID" value="AWX43234.1"/>
    <property type="molecule type" value="Genomic_DNA"/>
</dbReference>
<dbReference type="Gene3D" id="3.20.20.80">
    <property type="entry name" value="Glycosidases"/>
    <property type="match status" value="1"/>
</dbReference>
<keyword evidence="2" id="KW-1185">Reference proteome</keyword>
<name>A0A2Z4LNR2_9FLAO</name>
<dbReference type="KEGG" id="spon:HME9304_00221"/>
<dbReference type="AlphaFoldDB" id="A0A2Z4LNR2"/>
<dbReference type="SUPFAM" id="SSF51445">
    <property type="entry name" value="(Trans)glycosidases"/>
    <property type="match status" value="1"/>
</dbReference>
<proteinExistence type="predicted"/>
<reference evidence="1 2" key="1">
    <citation type="submission" date="2018-06" db="EMBL/GenBank/DDBJ databases">
        <title>Spongiibacterium sp. HME9304 Genome sequencing and assembly.</title>
        <authorList>
            <person name="Kang H."/>
            <person name="Kim H."/>
            <person name="Joh K."/>
        </authorList>
    </citation>
    <scope>NUCLEOTIDE SEQUENCE [LARGE SCALE GENOMIC DNA]</scope>
    <source>
        <strain evidence="1 2">HME9304</strain>
    </source>
</reference>